<comment type="caution">
    <text evidence="6">The sequence shown here is derived from an EMBL/GenBank/DDBJ whole genome shotgun (WGS) entry which is preliminary data.</text>
</comment>
<accession>A0A0D6ZBP8</accession>
<evidence type="ECO:0000256" key="4">
    <source>
        <dbReference type="ARBA" id="ARBA00023004"/>
    </source>
</evidence>
<keyword evidence="4" id="KW-0408">Iron</keyword>
<evidence type="ECO:0000313" key="6">
    <source>
        <dbReference type="EMBL" id="KIY22481.1"/>
    </source>
</evidence>
<dbReference type="InterPro" id="IPR044203">
    <property type="entry name" value="GlbO/GLB3-like"/>
</dbReference>
<dbReference type="InterPro" id="IPR009050">
    <property type="entry name" value="Globin-like_sf"/>
</dbReference>
<keyword evidence="7" id="KW-1185">Reference proteome</keyword>
<name>A0A0D6ZBP8_9BACI</name>
<evidence type="ECO:0000313" key="7">
    <source>
        <dbReference type="Proteomes" id="UP000032512"/>
    </source>
</evidence>
<dbReference type="Proteomes" id="UP000032512">
    <property type="component" value="Unassembled WGS sequence"/>
</dbReference>
<dbReference type="PATRIC" id="fig|285983.3.peg.193"/>
<dbReference type="AlphaFoldDB" id="A0A0D6ZBP8"/>
<dbReference type="PANTHER" id="PTHR47366">
    <property type="entry name" value="TWO-ON-TWO HEMOGLOBIN-3"/>
    <property type="match status" value="1"/>
</dbReference>
<dbReference type="Pfam" id="PF01152">
    <property type="entry name" value="Bac_globin"/>
    <property type="match status" value="1"/>
</dbReference>
<protein>
    <submittedName>
        <fullName evidence="6">Globin</fullName>
    </submittedName>
</protein>
<gene>
    <name evidence="6" type="ORF">UB32_08390</name>
</gene>
<dbReference type="GO" id="GO:0020037">
    <property type="term" value="F:heme binding"/>
    <property type="evidence" value="ECO:0007669"/>
    <property type="project" value="InterPro"/>
</dbReference>
<proteinExistence type="inferred from homology"/>
<organism evidence="6 7">
    <name type="scientific">Mesobacillus subterraneus</name>
    <dbReference type="NCBI Taxonomy" id="285983"/>
    <lineage>
        <taxon>Bacteria</taxon>
        <taxon>Bacillati</taxon>
        <taxon>Bacillota</taxon>
        <taxon>Bacilli</taxon>
        <taxon>Bacillales</taxon>
        <taxon>Bacillaceae</taxon>
        <taxon>Mesobacillus</taxon>
    </lineage>
</organism>
<dbReference type="InterPro" id="IPR012292">
    <property type="entry name" value="Globin/Proto"/>
</dbReference>
<reference evidence="6 7" key="1">
    <citation type="submission" date="2015-01" db="EMBL/GenBank/DDBJ databases">
        <title>Draft genome sequences of the supercritical CO2 tolerant bacteria Bacillus subterraneus MITOT1 and Bacillus cereus MIT0214.</title>
        <authorList>
            <person name="Peet K.C."/>
            <person name="Thompson J.R."/>
        </authorList>
    </citation>
    <scope>NUCLEOTIDE SEQUENCE [LARGE SCALE GENOMIC DNA]</scope>
    <source>
        <strain evidence="6 7">MITOT1</strain>
    </source>
</reference>
<dbReference type="GO" id="GO:0005344">
    <property type="term" value="F:oxygen carrier activity"/>
    <property type="evidence" value="ECO:0007669"/>
    <property type="project" value="InterPro"/>
</dbReference>
<evidence type="ECO:0000256" key="3">
    <source>
        <dbReference type="ARBA" id="ARBA00022723"/>
    </source>
</evidence>
<evidence type="ECO:0000256" key="2">
    <source>
        <dbReference type="ARBA" id="ARBA00022617"/>
    </source>
</evidence>
<dbReference type="PANTHER" id="PTHR47366:SF1">
    <property type="entry name" value="TWO-ON-TWO HEMOGLOBIN-3"/>
    <property type="match status" value="1"/>
</dbReference>
<comment type="similarity">
    <text evidence="5">Belongs to the truncated hemoglobin family. Group II subfamily.</text>
</comment>
<evidence type="ECO:0000256" key="1">
    <source>
        <dbReference type="ARBA" id="ARBA00022448"/>
    </source>
</evidence>
<keyword evidence="1" id="KW-0813">Transport</keyword>
<evidence type="ECO:0000256" key="5">
    <source>
        <dbReference type="ARBA" id="ARBA00034496"/>
    </source>
</evidence>
<dbReference type="EMBL" id="JXIQ01000069">
    <property type="protein sequence ID" value="KIY22481.1"/>
    <property type="molecule type" value="Genomic_DNA"/>
</dbReference>
<keyword evidence="2" id="KW-0349">Heme</keyword>
<dbReference type="GO" id="GO:0019825">
    <property type="term" value="F:oxygen binding"/>
    <property type="evidence" value="ECO:0007669"/>
    <property type="project" value="InterPro"/>
</dbReference>
<keyword evidence="3" id="KW-0479">Metal-binding</keyword>
<dbReference type="RefSeq" id="WP_044392833.1">
    <property type="nucleotide sequence ID" value="NZ_JXIQ01000069.1"/>
</dbReference>
<dbReference type="Gene3D" id="1.10.490.10">
    <property type="entry name" value="Globins"/>
    <property type="match status" value="1"/>
</dbReference>
<dbReference type="GO" id="GO:0046872">
    <property type="term" value="F:metal ion binding"/>
    <property type="evidence" value="ECO:0007669"/>
    <property type="project" value="UniProtKB-KW"/>
</dbReference>
<dbReference type="SUPFAM" id="SSF46458">
    <property type="entry name" value="Globin-like"/>
    <property type="match status" value="1"/>
</dbReference>
<dbReference type="InterPro" id="IPR001486">
    <property type="entry name" value="Hemoglobin_trunc"/>
</dbReference>
<sequence>MEMEMKSIYERIGGDESIRSIVNTFYPKVYENDELSPLFKGDMAEIKRKQWMFLTQLTGGGPIYSEEFGPPNMRARHMLFEITPRRARAWLKLMEETLAETGLLETEGGIALFERLRQIAPIMINRQ</sequence>